<sequence>MPSNNKAHYFPYSGIVTRVKESSILPIVVWRRGNGSLCSSSHASFFRTRPCPTSSRTWGVRSVFLRCGARTLPPNQR</sequence>
<comment type="caution">
    <text evidence="1">The sequence shown here is derived from an EMBL/GenBank/DDBJ whole genome shotgun (WGS) entry which is preliminary data.</text>
</comment>
<organism evidence="1 2">
    <name type="scientific">Nannochloropsis gaditana</name>
    <dbReference type="NCBI Taxonomy" id="72520"/>
    <lineage>
        <taxon>Eukaryota</taxon>
        <taxon>Sar</taxon>
        <taxon>Stramenopiles</taxon>
        <taxon>Ochrophyta</taxon>
        <taxon>Eustigmatophyceae</taxon>
        <taxon>Eustigmatales</taxon>
        <taxon>Monodopsidaceae</taxon>
        <taxon>Nannochloropsis</taxon>
    </lineage>
</organism>
<accession>W7T4S7</accession>
<reference evidence="1 2" key="1">
    <citation type="journal article" date="2014" name="Mol. Plant">
        <title>Chromosome Scale Genome Assembly and Transcriptome Profiling of Nannochloropsis gaditana in Nitrogen Depletion.</title>
        <authorList>
            <person name="Corteggiani Carpinelli E."/>
            <person name="Telatin A."/>
            <person name="Vitulo N."/>
            <person name="Forcato C."/>
            <person name="D'Angelo M."/>
            <person name="Schiavon R."/>
            <person name="Vezzi A."/>
            <person name="Giacometti G.M."/>
            <person name="Morosinotto T."/>
            <person name="Valle G."/>
        </authorList>
    </citation>
    <scope>NUCLEOTIDE SEQUENCE [LARGE SCALE GENOMIC DNA]</scope>
    <source>
        <strain evidence="1 2">B-31</strain>
    </source>
</reference>
<dbReference type="EMBL" id="AZIL01002304">
    <property type="protein sequence ID" value="EWM22000.1"/>
    <property type="molecule type" value="Genomic_DNA"/>
</dbReference>
<protein>
    <submittedName>
        <fullName evidence="1">Uncharacterized protein</fullName>
    </submittedName>
</protein>
<keyword evidence="2" id="KW-1185">Reference proteome</keyword>
<gene>
    <name evidence="1" type="ORF">Naga_101576g2</name>
</gene>
<dbReference type="Proteomes" id="UP000019335">
    <property type="component" value="Unassembled WGS sequence"/>
</dbReference>
<name>W7T4S7_9STRA</name>
<evidence type="ECO:0000313" key="2">
    <source>
        <dbReference type="Proteomes" id="UP000019335"/>
    </source>
</evidence>
<dbReference type="AlphaFoldDB" id="W7T4S7"/>
<evidence type="ECO:0000313" key="1">
    <source>
        <dbReference type="EMBL" id="EWM22000.1"/>
    </source>
</evidence>
<proteinExistence type="predicted"/>